<proteinExistence type="predicted"/>
<evidence type="ECO:0000256" key="1">
    <source>
        <dbReference type="SAM" id="SignalP"/>
    </source>
</evidence>
<dbReference type="OrthoDB" id="9895231at2"/>
<protein>
    <submittedName>
        <fullName evidence="2">Uncharacterized protein</fullName>
    </submittedName>
</protein>
<comment type="caution">
    <text evidence="2">The sequence shown here is derived from an EMBL/GenBank/DDBJ whole genome shotgun (WGS) entry which is preliminary data.</text>
</comment>
<keyword evidence="3" id="KW-1185">Reference proteome</keyword>
<feature type="chain" id="PRO_5020906275" evidence="1">
    <location>
        <begin position="25"/>
        <end position="104"/>
    </location>
</feature>
<reference evidence="2 3" key="1">
    <citation type="submission" date="2019-01" db="EMBL/GenBank/DDBJ databases">
        <authorList>
            <person name="Deng T."/>
        </authorList>
    </citation>
    <scope>NUCLEOTIDE SEQUENCE [LARGE SCALE GENOMIC DNA]</scope>
    <source>
        <strain evidence="2 3">F8825</strain>
    </source>
</reference>
<accession>A0A4Q2SX63</accession>
<keyword evidence="1" id="KW-0732">Signal</keyword>
<evidence type="ECO:0000313" key="2">
    <source>
        <dbReference type="EMBL" id="RYC10203.1"/>
    </source>
</evidence>
<dbReference type="RefSeq" id="WP_129333595.1">
    <property type="nucleotide sequence ID" value="NZ_SDVB01000253.1"/>
</dbReference>
<evidence type="ECO:0000313" key="3">
    <source>
        <dbReference type="Proteomes" id="UP000291088"/>
    </source>
</evidence>
<dbReference type="Proteomes" id="UP000291088">
    <property type="component" value="Unassembled WGS sequence"/>
</dbReference>
<feature type="signal peptide" evidence="1">
    <location>
        <begin position="1"/>
        <end position="24"/>
    </location>
</feature>
<dbReference type="AlphaFoldDB" id="A0A4Q2SX63"/>
<organism evidence="2 3">
    <name type="scientific">Ciceribacter ferrooxidans</name>
    <dbReference type="NCBI Taxonomy" id="2509717"/>
    <lineage>
        <taxon>Bacteria</taxon>
        <taxon>Pseudomonadati</taxon>
        <taxon>Pseudomonadota</taxon>
        <taxon>Alphaproteobacteria</taxon>
        <taxon>Hyphomicrobiales</taxon>
        <taxon>Rhizobiaceae</taxon>
        <taxon>Ciceribacter</taxon>
    </lineage>
</organism>
<sequence>MIRFFPSAWILAIAVLAGAGSVPAADAGDRTPGAPLLAFYSTDQRPIQTCADGSVSARGCPPAGIEVATGSECPAASGEYCSDETPYCCGTPGNYYCATDVNHC</sequence>
<name>A0A4Q2SX63_9HYPH</name>
<dbReference type="EMBL" id="SDVB01000253">
    <property type="protein sequence ID" value="RYC10203.1"/>
    <property type="molecule type" value="Genomic_DNA"/>
</dbReference>
<gene>
    <name evidence="2" type="ORF">EUU22_19255</name>
</gene>